<keyword evidence="14" id="KW-1185">Reference proteome</keyword>
<comment type="subcellular location">
    <subcellularLocation>
        <location evidence="1">Cytoplasm</location>
        <location evidence="1">Cytoskeleton</location>
    </subcellularLocation>
</comment>
<dbReference type="InterPro" id="IPR027640">
    <property type="entry name" value="Kinesin-like_fam"/>
</dbReference>
<keyword evidence="4 9" id="KW-0547">Nucleotide-binding</keyword>
<dbReference type="InterPro" id="IPR019821">
    <property type="entry name" value="Kinesin_motor_CS"/>
</dbReference>
<dbReference type="GO" id="GO:0007018">
    <property type="term" value="P:microtubule-based movement"/>
    <property type="evidence" value="ECO:0007669"/>
    <property type="project" value="InterPro"/>
</dbReference>
<dbReference type="InterPro" id="IPR056532">
    <property type="entry name" value="KIF21A/B_hel_2"/>
</dbReference>
<dbReference type="GO" id="GO:0008017">
    <property type="term" value="F:microtubule binding"/>
    <property type="evidence" value="ECO:0007669"/>
    <property type="project" value="InterPro"/>
</dbReference>
<proteinExistence type="inferred from homology"/>
<dbReference type="AlphaFoldDB" id="A0A0C2MKC0"/>
<evidence type="ECO:0000313" key="13">
    <source>
        <dbReference type="EMBL" id="KII64835.1"/>
    </source>
</evidence>
<evidence type="ECO:0000256" key="5">
    <source>
        <dbReference type="ARBA" id="ARBA00022840"/>
    </source>
</evidence>
<evidence type="ECO:0000256" key="8">
    <source>
        <dbReference type="PROSITE-ProRule" id="PRU00283"/>
    </source>
</evidence>
<feature type="coiled-coil region" evidence="10">
    <location>
        <begin position="250"/>
        <end position="277"/>
    </location>
</feature>
<comment type="caution">
    <text evidence="13">The sequence shown here is derived from an EMBL/GenBank/DDBJ whole genome shotgun (WGS) entry which is preliminary data.</text>
</comment>
<dbReference type="Pfam" id="PF00225">
    <property type="entry name" value="Kinesin"/>
    <property type="match status" value="1"/>
</dbReference>
<evidence type="ECO:0000256" key="6">
    <source>
        <dbReference type="ARBA" id="ARBA00023054"/>
    </source>
</evidence>
<dbReference type="GO" id="GO:0005874">
    <property type="term" value="C:microtubule"/>
    <property type="evidence" value="ECO:0007669"/>
    <property type="project" value="UniProtKB-KW"/>
</dbReference>
<dbReference type="Proteomes" id="UP000031668">
    <property type="component" value="Unassembled WGS sequence"/>
</dbReference>
<feature type="coiled-coil region" evidence="10">
    <location>
        <begin position="614"/>
        <end position="678"/>
    </location>
</feature>
<dbReference type="SUPFAM" id="SSF52540">
    <property type="entry name" value="P-loop containing nucleoside triphosphate hydrolases"/>
    <property type="match status" value="1"/>
</dbReference>
<dbReference type="Gene3D" id="3.40.850.10">
    <property type="entry name" value="Kinesin motor domain"/>
    <property type="match status" value="1"/>
</dbReference>
<sequence>MGTAFQGDEPAENVGLIPRTISYLFEKIDALKSTGSIVEVSVRFLENKNIKIHESHSGRIKLVGASDHQVVSPNDVLDKLAEGTRSRMTASTNMNIHSSRSHAIFTIIVDQTRNDPGGVTIKMLSKFHMVDLAGSERLSRTGARGDRAKEAISINSGLLALGNVINSLSERSKRASHIPYRDSKLTRLLQDSLGGNRSHLSDISFTVMIACISPSDRDMSETLSTLNYAIRAKNIKNKVSINRDVNLKRNAKLVLEIKELKAQLLERSEQLESYKRKCEYFEQKYVEGSKIELPVDQVSLERQNSVSIISSNITAQSQEIGQVPDQVELESETDESEGFDDSPNQHDTNEIKEQFLEVNTNIALKEELLKELEERQRKYDEMREHYEHQIESLNIKIEELVKKETEEIEFCKSTAGDQQEAENIRQSYHDKIKCLQDELKSIKAQQLSYHRQVIEKEQIDNKLKSLKTELQSLKQTRVSLTRSLRKEIAEAQKKQIEYFRKVKAFERESNKKDQKIQNLQNEKDKAQNVLKRKIEELQAIKRHKALNLPKPQTVANANIVNLKTENQVPDENEMAQRHTSFAQMDSPAISNETKSKWKIIEDQINSLLIKKETLMVMNQQIDKLVAERREVSHELSDQKKKLENCPKRDKIQKLEEKLLSIQQSIESDQKEIAEIEETAIELFKTCKRGEDVYMFRHIFDLDEIVSKNVQLKELEIQKKIRKKRTSRKAEELPVPIQLTDNLKVKCSLLQRRQTALPGDIIKSFDGTPFAHPQRANAELERRVTRNMLRGMADNQITEASCDNQVDNIPNINSQKENLPTKKRLLK</sequence>
<evidence type="ECO:0000256" key="9">
    <source>
        <dbReference type="RuleBase" id="RU000394"/>
    </source>
</evidence>
<feature type="compositionally biased region" description="Polar residues" evidence="11">
    <location>
        <begin position="804"/>
        <end position="817"/>
    </location>
</feature>
<reference evidence="13 14" key="1">
    <citation type="journal article" date="2014" name="Genome Biol. Evol.">
        <title>The genome of the myxosporean Thelohanellus kitauei shows adaptations to nutrient acquisition within its fish host.</title>
        <authorList>
            <person name="Yang Y."/>
            <person name="Xiong J."/>
            <person name="Zhou Z."/>
            <person name="Huo F."/>
            <person name="Miao W."/>
            <person name="Ran C."/>
            <person name="Liu Y."/>
            <person name="Zhang J."/>
            <person name="Feng J."/>
            <person name="Wang M."/>
            <person name="Wang M."/>
            <person name="Wang L."/>
            <person name="Yao B."/>
        </authorList>
    </citation>
    <scope>NUCLEOTIDE SEQUENCE [LARGE SCALE GENOMIC DNA]</scope>
    <source>
        <strain evidence="13">Wuqing</strain>
    </source>
</reference>
<evidence type="ECO:0000256" key="11">
    <source>
        <dbReference type="SAM" id="MobiDB-lite"/>
    </source>
</evidence>
<dbReference type="OMA" id="SEPRING"/>
<dbReference type="PANTHER" id="PTHR47969">
    <property type="entry name" value="CHROMOSOME-ASSOCIATED KINESIN KIF4A-RELATED"/>
    <property type="match status" value="1"/>
</dbReference>
<comment type="similarity">
    <text evidence="8 9">Belongs to the TRAFAC class myosin-kinesin ATPase superfamily. Kinesin family.</text>
</comment>
<protein>
    <recommendedName>
        <fullName evidence="9">Kinesin-like protein</fullName>
    </recommendedName>
</protein>
<feature type="region of interest" description="Disordered" evidence="11">
    <location>
        <begin position="804"/>
        <end position="826"/>
    </location>
</feature>
<keyword evidence="7" id="KW-0206">Cytoskeleton</keyword>
<keyword evidence="2" id="KW-0963">Cytoplasm</keyword>
<dbReference type="PROSITE" id="PS00411">
    <property type="entry name" value="KINESIN_MOTOR_1"/>
    <property type="match status" value="1"/>
</dbReference>
<evidence type="ECO:0000259" key="12">
    <source>
        <dbReference type="PROSITE" id="PS50067"/>
    </source>
</evidence>
<evidence type="ECO:0000256" key="4">
    <source>
        <dbReference type="ARBA" id="ARBA00022741"/>
    </source>
</evidence>
<feature type="compositionally biased region" description="Acidic residues" evidence="11">
    <location>
        <begin position="327"/>
        <end position="340"/>
    </location>
</feature>
<organism evidence="13 14">
    <name type="scientific">Thelohanellus kitauei</name>
    <name type="common">Myxosporean</name>
    <dbReference type="NCBI Taxonomy" id="669202"/>
    <lineage>
        <taxon>Eukaryota</taxon>
        <taxon>Metazoa</taxon>
        <taxon>Cnidaria</taxon>
        <taxon>Myxozoa</taxon>
        <taxon>Myxosporea</taxon>
        <taxon>Bivalvulida</taxon>
        <taxon>Platysporina</taxon>
        <taxon>Myxobolidae</taxon>
        <taxon>Thelohanellus</taxon>
    </lineage>
</organism>
<dbReference type="EMBL" id="JWZT01004079">
    <property type="protein sequence ID" value="KII64835.1"/>
    <property type="molecule type" value="Genomic_DNA"/>
</dbReference>
<evidence type="ECO:0000256" key="3">
    <source>
        <dbReference type="ARBA" id="ARBA00022701"/>
    </source>
</evidence>
<dbReference type="PROSITE" id="PS50067">
    <property type="entry name" value="KINESIN_MOTOR_2"/>
    <property type="match status" value="1"/>
</dbReference>
<dbReference type="Pfam" id="PF25764">
    <property type="entry name" value="KIF21A_4th"/>
    <property type="match status" value="1"/>
</dbReference>
<dbReference type="PANTHER" id="PTHR47969:SF28">
    <property type="entry name" value="KINESIN-LIKE PROTEIN KIF21B"/>
    <property type="match status" value="1"/>
</dbReference>
<dbReference type="SMART" id="SM00129">
    <property type="entry name" value="KISc"/>
    <property type="match status" value="1"/>
</dbReference>
<dbReference type="InterPro" id="IPR027417">
    <property type="entry name" value="P-loop_NTPase"/>
</dbReference>
<comment type="caution">
    <text evidence="8">Lacks conserved residue(s) required for the propagation of feature annotation.</text>
</comment>
<dbReference type="GO" id="GO:0007052">
    <property type="term" value="P:mitotic spindle organization"/>
    <property type="evidence" value="ECO:0007669"/>
    <property type="project" value="TreeGrafter"/>
</dbReference>
<dbReference type="Pfam" id="PF23203">
    <property type="entry name" value="KIF21A"/>
    <property type="match status" value="1"/>
</dbReference>
<keyword evidence="9" id="KW-0505">Motor protein</keyword>
<dbReference type="GO" id="GO:0005524">
    <property type="term" value="F:ATP binding"/>
    <property type="evidence" value="ECO:0007669"/>
    <property type="project" value="UniProtKB-KW"/>
</dbReference>
<dbReference type="GO" id="GO:0051231">
    <property type="term" value="P:spindle elongation"/>
    <property type="evidence" value="ECO:0007669"/>
    <property type="project" value="TreeGrafter"/>
</dbReference>
<feature type="coiled-coil region" evidence="10">
    <location>
        <begin position="355"/>
        <end position="543"/>
    </location>
</feature>
<feature type="region of interest" description="Disordered" evidence="11">
    <location>
        <begin position="320"/>
        <end position="347"/>
    </location>
</feature>
<feature type="domain" description="Kinesin motor" evidence="12">
    <location>
        <begin position="1"/>
        <end position="235"/>
    </location>
</feature>
<name>A0A0C2MKC0_THEKT</name>
<gene>
    <name evidence="13" type="ORF">RF11_03339</name>
</gene>
<dbReference type="InterPro" id="IPR036961">
    <property type="entry name" value="Kinesin_motor_dom_sf"/>
</dbReference>
<dbReference type="InterPro" id="IPR001752">
    <property type="entry name" value="Kinesin_motor_dom"/>
</dbReference>
<evidence type="ECO:0000256" key="7">
    <source>
        <dbReference type="ARBA" id="ARBA00023212"/>
    </source>
</evidence>
<evidence type="ECO:0000313" key="14">
    <source>
        <dbReference type="Proteomes" id="UP000031668"/>
    </source>
</evidence>
<keyword evidence="3 9" id="KW-0493">Microtubule</keyword>
<dbReference type="PRINTS" id="PR00380">
    <property type="entry name" value="KINESINHEAVY"/>
</dbReference>
<dbReference type="OrthoDB" id="3176171at2759"/>
<accession>A0A0C2MKC0</accession>
<dbReference type="GO" id="GO:0003777">
    <property type="term" value="F:microtubule motor activity"/>
    <property type="evidence" value="ECO:0007669"/>
    <property type="project" value="InterPro"/>
</dbReference>
<evidence type="ECO:0000256" key="1">
    <source>
        <dbReference type="ARBA" id="ARBA00004245"/>
    </source>
</evidence>
<evidence type="ECO:0000256" key="2">
    <source>
        <dbReference type="ARBA" id="ARBA00022490"/>
    </source>
</evidence>
<keyword evidence="6 10" id="KW-0175">Coiled coil</keyword>
<dbReference type="GO" id="GO:0005875">
    <property type="term" value="C:microtubule associated complex"/>
    <property type="evidence" value="ECO:0007669"/>
    <property type="project" value="TreeGrafter"/>
</dbReference>
<evidence type="ECO:0000256" key="10">
    <source>
        <dbReference type="SAM" id="Coils"/>
    </source>
</evidence>
<keyword evidence="5 9" id="KW-0067">ATP-binding</keyword>